<evidence type="ECO:0000313" key="16">
    <source>
        <dbReference type="Proteomes" id="UP000236842"/>
    </source>
</evidence>
<evidence type="ECO:0000256" key="9">
    <source>
        <dbReference type="ARBA" id="ARBA00022833"/>
    </source>
</evidence>
<dbReference type="Pfam" id="PF02163">
    <property type="entry name" value="Peptidase_M50"/>
    <property type="match status" value="1"/>
</dbReference>
<reference evidence="16" key="1">
    <citation type="submission" date="2017-09" db="EMBL/GenBank/DDBJ databases">
        <title>Depth-based differentiation of microbial function through sediment-hosted aquifers and enrichment of novel symbionts in the deep terrestrial subsurface.</title>
        <authorList>
            <person name="Probst A.J."/>
            <person name="Ladd B."/>
            <person name="Jarett J.K."/>
            <person name="Geller-Mcgrath D.E."/>
            <person name="Sieber C.M.K."/>
            <person name="Emerson J.B."/>
            <person name="Anantharaman K."/>
            <person name="Thomas B.C."/>
            <person name="Malmstrom R."/>
            <person name="Stieglmeier M."/>
            <person name="Klingl A."/>
            <person name="Woyke T."/>
            <person name="Ryan C.M."/>
            <person name="Banfield J.F."/>
        </authorList>
    </citation>
    <scope>NUCLEOTIDE SEQUENCE [LARGE SCALE GENOMIC DNA]</scope>
</reference>
<evidence type="ECO:0000256" key="8">
    <source>
        <dbReference type="ARBA" id="ARBA00022801"/>
    </source>
</evidence>
<keyword evidence="8" id="KW-0378">Hydrolase</keyword>
<organism evidence="15 16">
    <name type="scientific">Candidatus Brennerbacteria bacterium CG_4_8_14_3_um_filter_43_14</name>
    <dbReference type="NCBI Taxonomy" id="1974521"/>
    <lineage>
        <taxon>Bacteria</taxon>
        <taxon>Candidatus Brenneribacteriota</taxon>
    </lineage>
</organism>
<comment type="similarity">
    <text evidence="3">Belongs to the peptidase M50B family.</text>
</comment>
<evidence type="ECO:0000256" key="13">
    <source>
        <dbReference type="SAM" id="Phobius"/>
    </source>
</evidence>
<feature type="transmembrane region" description="Helical" evidence="13">
    <location>
        <begin position="53"/>
        <end position="73"/>
    </location>
</feature>
<evidence type="ECO:0000256" key="11">
    <source>
        <dbReference type="ARBA" id="ARBA00023049"/>
    </source>
</evidence>
<dbReference type="PANTHER" id="PTHR35864">
    <property type="entry name" value="ZINC METALLOPROTEASE MJ0611-RELATED"/>
    <property type="match status" value="1"/>
</dbReference>
<keyword evidence="7" id="KW-0479">Metal-binding</keyword>
<dbReference type="GO" id="GO:0005886">
    <property type="term" value="C:plasma membrane"/>
    <property type="evidence" value="ECO:0007669"/>
    <property type="project" value="UniProtKB-SubCell"/>
</dbReference>
<dbReference type="PANTHER" id="PTHR35864:SF1">
    <property type="entry name" value="ZINC METALLOPROTEASE YWHC-RELATED"/>
    <property type="match status" value="1"/>
</dbReference>
<keyword evidence="4" id="KW-1003">Cell membrane</keyword>
<evidence type="ECO:0000256" key="7">
    <source>
        <dbReference type="ARBA" id="ARBA00022723"/>
    </source>
</evidence>
<keyword evidence="5 15" id="KW-0645">Protease</keyword>
<gene>
    <name evidence="15" type="ORF">COZ64_00075</name>
</gene>
<dbReference type="CDD" id="cd06158">
    <property type="entry name" value="S2P-M50_like_1"/>
    <property type="match status" value="1"/>
</dbReference>
<comment type="cofactor">
    <cofactor evidence="1">
        <name>Zn(2+)</name>
        <dbReference type="ChEBI" id="CHEBI:29105"/>
    </cofactor>
</comment>
<comment type="caution">
    <text evidence="15">The sequence shown here is derived from an EMBL/GenBank/DDBJ whole genome shotgun (WGS) entry which is preliminary data.</text>
</comment>
<evidence type="ECO:0000256" key="6">
    <source>
        <dbReference type="ARBA" id="ARBA00022692"/>
    </source>
</evidence>
<sequence>MEIVFYFLVLIFSVVIHEVSHGYAAKMQGDDTAEHMGRLTLNPLRHIDPVGSVILPLFLYITSRLAGGPLFLFGWAKPVPYNPLNLKNMRWGQLLVAAAGPFSNLAIATVFGLCVRFGIAPIDAPLGILFYAIASINVMLGVFNLTPIPPLDGSKILFAFLPRQWDAVEQFLNRNSLILFFAFLFFGVQIIMPVVMWFIQLLTGGVGL</sequence>
<dbReference type="InterPro" id="IPR052348">
    <property type="entry name" value="Metallopeptidase_M50B"/>
</dbReference>
<evidence type="ECO:0000256" key="2">
    <source>
        <dbReference type="ARBA" id="ARBA00004651"/>
    </source>
</evidence>
<comment type="subcellular location">
    <subcellularLocation>
        <location evidence="2">Cell membrane</location>
        <topology evidence="2">Multi-pass membrane protein</topology>
    </subcellularLocation>
</comment>
<dbReference type="AlphaFoldDB" id="A0A2H9N7T5"/>
<dbReference type="GO" id="GO:0008237">
    <property type="term" value="F:metallopeptidase activity"/>
    <property type="evidence" value="ECO:0007669"/>
    <property type="project" value="UniProtKB-KW"/>
</dbReference>
<dbReference type="InterPro" id="IPR008915">
    <property type="entry name" value="Peptidase_M50"/>
</dbReference>
<evidence type="ECO:0000256" key="1">
    <source>
        <dbReference type="ARBA" id="ARBA00001947"/>
    </source>
</evidence>
<keyword evidence="10 13" id="KW-1133">Transmembrane helix</keyword>
<dbReference type="Proteomes" id="UP000236842">
    <property type="component" value="Unassembled WGS sequence"/>
</dbReference>
<dbReference type="EMBL" id="PFIJ01000001">
    <property type="protein sequence ID" value="PIX29411.1"/>
    <property type="molecule type" value="Genomic_DNA"/>
</dbReference>
<feature type="domain" description="Peptidase M50" evidence="14">
    <location>
        <begin position="129"/>
        <end position="180"/>
    </location>
</feature>
<accession>A0A2H9N7T5</accession>
<feature type="transmembrane region" description="Helical" evidence="13">
    <location>
        <begin position="125"/>
        <end position="145"/>
    </location>
</feature>
<keyword evidence="12 13" id="KW-0472">Membrane</keyword>
<name>A0A2H9N7T5_9BACT</name>
<proteinExistence type="inferred from homology"/>
<feature type="transmembrane region" description="Helical" evidence="13">
    <location>
        <begin position="177"/>
        <end position="199"/>
    </location>
</feature>
<keyword evidence="11" id="KW-0482">Metalloprotease</keyword>
<keyword evidence="9" id="KW-0862">Zinc</keyword>
<evidence type="ECO:0000256" key="3">
    <source>
        <dbReference type="ARBA" id="ARBA00007931"/>
    </source>
</evidence>
<evidence type="ECO:0000259" key="14">
    <source>
        <dbReference type="Pfam" id="PF02163"/>
    </source>
</evidence>
<evidence type="ECO:0000256" key="5">
    <source>
        <dbReference type="ARBA" id="ARBA00022670"/>
    </source>
</evidence>
<protein>
    <submittedName>
        <fullName evidence="15">Site-2 protease family protein</fullName>
    </submittedName>
</protein>
<evidence type="ECO:0000256" key="4">
    <source>
        <dbReference type="ARBA" id="ARBA00022475"/>
    </source>
</evidence>
<dbReference type="InterPro" id="IPR044537">
    <property type="entry name" value="Rip2-like"/>
</dbReference>
<dbReference type="GO" id="GO:0046872">
    <property type="term" value="F:metal ion binding"/>
    <property type="evidence" value="ECO:0007669"/>
    <property type="project" value="UniProtKB-KW"/>
</dbReference>
<keyword evidence="6 13" id="KW-0812">Transmembrane</keyword>
<evidence type="ECO:0000313" key="15">
    <source>
        <dbReference type="EMBL" id="PIX29411.1"/>
    </source>
</evidence>
<feature type="transmembrane region" description="Helical" evidence="13">
    <location>
        <begin position="94"/>
        <end position="119"/>
    </location>
</feature>
<evidence type="ECO:0000256" key="10">
    <source>
        <dbReference type="ARBA" id="ARBA00022989"/>
    </source>
</evidence>
<dbReference type="GO" id="GO:0006508">
    <property type="term" value="P:proteolysis"/>
    <property type="evidence" value="ECO:0007669"/>
    <property type="project" value="UniProtKB-KW"/>
</dbReference>
<evidence type="ECO:0000256" key="12">
    <source>
        <dbReference type="ARBA" id="ARBA00023136"/>
    </source>
</evidence>